<evidence type="ECO:0000256" key="1">
    <source>
        <dbReference type="ARBA" id="ARBA00004651"/>
    </source>
</evidence>
<organism evidence="7 8">
    <name type="scientific">Labrys wisconsinensis</name>
    <dbReference type="NCBI Taxonomy" id="425677"/>
    <lineage>
        <taxon>Bacteria</taxon>
        <taxon>Pseudomonadati</taxon>
        <taxon>Pseudomonadota</taxon>
        <taxon>Alphaproteobacteria</taxon>
        <taxon>Hyphomicrobiales</taxon>
        <taxon>Xanthobacteraceae</taxon>
        <taxon>Labrys</taxon>
    </lineage>
</organism>
<evidence type="ECO:0000256" key="6">
    <source>
        <dbReference type="SAM" id="Phobius"/>
    </source>
</evidence>
<evidence type="ECO:0000256" key="2">
    <source>
        <dbReference type="ARBA" id="ARBA00022475"/>
    </source>
</evidence>
<feature type="transmembrane region" description="Helical" evidence="6">
    <location>
        <begin position="187"/>
        <end position="208"/>
    </location>
</feature>
<dbReference type="Pfam" id="PF01810">
    <property type="entry name" value="LysE"/>
    <property type="match status" value="1"/>
</dbReference>
<keyword evidence="4 6" id="KW-1133">Transmembrane helix</keyword>
<feature type="transmembrane region" description="Helical" evidence="6">
    <location>
        <begin position="152"/>
        <end position="175"/>
    </location>
</feature>
<evidence type="ECO:0000256" key="4">
    <source>
        <dbReference type="ARBA" id="ARBA00022989"/>
    </source>
</evidence>
<gene>
    <name evidence="7" type="ORF">QO011_008410</name>
</gene>
<accession>A0ABU0JQE4</accession>
<dbReference type="EMBL" id="JAUSVX010000034">
    <property type="protein sequence ID" value="MDQ0475367.1"/>
    <property type="molecule type" value="Genomic_DNA"/>
</dbReference>
<keyword evidence="8" id="KW-1185">Reference proteome</keyword>
<keyword evidence="3 6" id="KW-0812">Transmembrane</keyword>
<name>A0ABU0JQE4_9HYPH</name>
<dbReference type="PANTHER" id="PTHR30086">
    <property type="entry name" value="ARGININE EXPORTER PROTEIN ARGO"/>
    <property type="match status" value="1"/>
</dbReference>
<feature type="transmembrane region" description="Helical" evidence="6">
    <location>
        <begin position="43"/>
        <end position="70"/>
    </location>
</feature>
<comment type="caution">
    <text evidence="7">The sequence shown here is derived from an EMBL/GenBank/DDBJ whole genome shotgun (WGS) entry which is preliminary data.</text>
</comment>
<feature type="transmembrane region" description="Helical" evidence="6">
    <location>
        <begin position="76"/>
        <end position="98"/>
    </location>
</feature>
<proteinExistence type="predicted"/>
<feature type="transmembrane region" description="Helical" evidence="6">
    <location>
        <begin position="119"/>
        <end position="140"/>
    </location>
</feature>
<dbReference type="RefSeq" id="WP_307286514.1">
    <property type="nucleotide sequence ID" value="NZ_JAUSVX010000034.1"/>
</dbReference>
<evidence type="ECO:0000256" key="3">
    <source>
        <dbReference type="ARBA" id="ARBA00022692"/>
    </source>
</evidence>
<protein>
    <submittedName>
        <fullName evidence="7">L-lysine exporter family protein LysE/ArgO</fullName>
    </submittedName>
</protein>
<sequence length="213" mass="22694">MIFDGDVSGFQAGLALGVASMASVGPNNLMMMREGLVRGRMTFVASLVWASYVALIAASYLLAASIAGIAPSLRTILTWCGLAAISWFALQSLRAAAAAGRMEEQEEHGETGRSCLLRVLRVVWMNPLTYIELLLIPATLGQSFDATDARLQFVAALVLMATLCCYAYAFGGRLIASVLRHRASLRLFDFISGLILSAVALSMAASLLSEALP</sequence>
<dbReference type="InterPro" id="IPR001123">
    <property type="entry name" value="LeuE-type"/>
</dbReference>
<evidence type="ECO:0000256" key="5">
    <source>
        <dbReference type="ARBA" id="ARBA00023136"/>
    </source>
</evidence>
<dbReference type="PANTHER" id="PTHR30086:SF20">
    <property type="entry name" value="ARGININE EXPORTER PROTEIN ARGO-RELATED"/>
    <property type="match status" value="1"/>
</dbReference>
<evidence type="ECO:0000313" key="8">
    <source>
        <dbReference type="Proteomes" id="UP001242480"/>
    </source>
</evidence>
<feature type="transmembrane region" description="Helical" evidence="6">
    <location>
        <begin position="12"/>
        <end position="31"/>
    </location>
</feature>
<comment type="subcellular location">
    <subcellularLocation>
        <location evidence="1">Cell membrane</location>
        <topology evidence="1">Multi-pass membrane protein</topology>
    </subcellularLocation>
</comment>
<dbReference type="Proteomes" id="UP001242480">
    <property type="component" value="Unassembled WGS sequence"/>
</dbReference>
<evidence type="ECO:0000313" key="7">
    <source>
        <dbReference type="EMBL" id="MDQ0475367.1"/>
    </source>
</evidence>
<reference evidence="7 8" key="1">
    <citation type="submission" date="2023-07" db="EMBL/GenBank/DDBJ databases">
        <title>Genomic Encyclopedia of Type Strains, Phase IV (KMG-IV): sequencing the most valuable type-strain genomes for metagenomic binning, comparative biology and taxonomic classification.</title>
        <authorList>
            <person name="Goeker M."/>
        </authorList>
    </citation>
    <scope>NUCLEOTIDE SEQUENCE [LARGE SCALE GENOMIC DNA]</scope>
    <source>
        <strain evidence="7 8">DSM 19619</strain>
    </source>
</reference>
<keyword evidence="5 6" id="KW-0472">Membrane</keyword>
<keyword evidence="2" id="KW-1003">Cell membrane</keyword>